<comment type="caution">
    <text evidence="2">The sequence shown here is derived from an EMBL/GenBank/DDBJ whole genome shotgun (WGS) entry which is preliminary data.</text>
</comment>
<feature type="transmembrane region" description="Helical" evidence="1">
    <location>
        <begin position="50"/>
        <end position="73"/>
    </location>
</feature>
<dbReference type="Proteomes" id="UP000616547">
    <property type="component" value="Unassembled WGS sequence"/>
</dbReference>
<organism evidence="2 3">
    <name type="scientific">Lactobacillus nasalidis</name>
    <dbReference type="NCBI Taxonomy" id="2797258"/>
    <lineage>
        <taxon>Bacteria</taxon>
        <taxon>Bacillati</taxon>
        <taxon>Bacillota</taxon>
        <taxon>Bacilli</taxon>
        <taxon>Lactobacillales</taxon>
        <taxon>Lactobacillaceae</taxon>
        <taxon>Lactobacillus</taxon>
    </lineage>
</organism>
<sequence length="155" mass="17496">MFYKSHFGTILTTVLSMFMGLVMAIFIIFLNHLPFTWVNLFELTAEINLIVFFFSLFIPYNAWGNWFAGLFHLKEGTVAFKLVQGIIPSVVLNSANTFICTAASIFYNESIPKAARMTAYLNGCKEAWVPCFIVSYIASFAAVWLGSKVAEKYVK</sequence>
<feature type="transmembrane region" description="Helical" evidence="1">
    <location>
        <begin position="85"/>
        <end position="107"/>
    </location>
</feature>
<evidence type="ECO:0000313" key="2">
    <source>
        <dbReference type="EMBL" id="GHW00508.1"/>
    </source>
</evidence>
<name>A0ABQ3W3P4_9LACO</name>
<gene>
    <name evidence="2" type="ORF">lacNasYZ03_01950</name>
</gene>
<feature type="transmembrane region" description="Helical" evidence="1">
    <location>
        <begin position="7"/>
        <end position="30"/>
    </location>
</feature>
<evidence type="ECO:0000313" key="3">
    <source>
        <dbReference type="Proteomes" id="UP000616547"/>
    </source>
</evidence>
<proteinExistence type="predicted"/>
<protein>
    <submittedName>
        <fullName evidence="2">Uncharacterized protein</fullName>
    </submittedName>
</protein>
<keyword evidence="3" id="KW-1185">Reference proteome</keyword>
<evidence type="ECO:0000256" key="1">
    <source>
        <dbReference type="SAM" id="Phobius"/>
    </source>
</evidence>
<accession>A0ABQ3W3P4</accession>
<dbReference type="EMBL" id="BOCI01000056">
    <property type="protein sequence ID" value="GHW00508.1"/>
    <property type="molecule type" value="Genomic_DNA"/>
</dbReference>
<reference evidence="3" key="1">
    <citation type="submission" date="2021-01" db="EMBL/GenBank/DDBJ databases">
        <title>Draft genome sequence of Nasalis larvatus strain YZ03.</title>
        <authorList>
            <person name="Suzuki-Hashido N."/>
            <person name="Tsuchida S."/>
            <person name="Hayakawa T."/>
        </authorList>
    </citation>
    <scope>NUCLEOTIDE SEQUENCE [LARGE SCALE GENOMIC DNA]</scope>
    <source>
        <strain evidence="3">YZ03</strain>
    </source>
</reference>
<feature type="transmembrane region" description="Helical" evidence="1">
    <location>
        <begin position="127"/>
        <end position="146"/>
    </location>
</feature>
<keyword evidence="1" id="KW-0812">Transmembrane</keyword>
<keyword evidence="1" id="KW-1133">Transmembrane helix</keyword>
<dbReference type="RefSeq" id="WP_201331184.1">
    <property type="nucleotide sequence ID" value="NZ_BOCG01000654.1"/>
</dbReference>
<keyword evidence="1" id="KW-0472">Membrane</keyword>